<dbReference type="InterPro" id="IPR026444">
    <property type="entry name" value="Secre_tail"/>
</dbReference>
<reference evidence="4 5" key="1">
    <citation type="submission" date="2020-05" db="EMBL/GenBank/DDBJ databases">
        <title>Tigecycline resistant gene in Empedobacter stercoris.</title>
        <authorList>
            <person name="Chen Y."/>
            <person name="Cheng Y."/>
            <person name="Zhou K."/>
        </authorList>
    </citation>
    <scope>NUCLEOTIDE SEQUENCE [LARGE SCALE GENOMIC DNA]</scope>
    <source>
        <strain evidence="4 5">ES202</strain>
    </source>
</reference>
<sequence length="307" mass="34872">MKKFYILLLTASTISFAQTNTSFEAKEGYELGSIHAQNGWEVAEGNGELLNNQLVSDEQASDGIYSFKNGDQPDFGPKWLPVMGVTKTFEKPIDYKGFTISFDAFVTKRNGADFEFNLYTINPDTDEFYPVAGLGMENRGYLYITKDINYGFDYADAAEGWSINKWNNFKIEVTENEIKYYLNDQLVYTGDNFTKLDVHGFTMLHNNYGGDAYYDNFKFSTDDLAVHQIEGKEFKIYPNPVKDYLTFDANFHEQISSVEVSNTIGQVVLKSNQSLKGLNTSSLKSGVYFVKINLKDGKTITRKIIKK</sequence>
<evidence type="ECO:0000256" key="2">
    <source>
        <dbReference type="SAM" id="SignalP"/>
    </source>
</evidence>
<organism evidence="4 5">
    <name type="scientific">Empedobacter stercoris</name>
    <dbReference type="NCBI Taxonomy" id="1628248"/>
    <lineage>
        <taxon>Bacteria</taxon>
        <taxon>Pseudomonadati</taxon>
        <taxon>Bacteroidota</taxon>
        <taxon>Flavobacteriia</taxon>
        <taxon>Flavobacteriales</taxon>
        <taxon>Weeksellaceae</taxon>
        <taxon>Empedobacter</taxon>
    </lineage>
</organism>
<evidence type="ECO:0000313" key="5">
    <source>
        <dbReference type="Proteomes" id="UP000580344"/>
    </source>
</evidence>
<feature type="signal peptide" evidence="2">
    <location>
        <begin position="1"/>
        <end position="17"/>
    </location>
</feature>
<protein>
    <submittedName>
        <fullName evidence="4">T9SS type A sorting domain-containing protein</fullName>
    </submittedName>
</protein>
<comment type="caution">
    <text evidence="4">The sequence shown here is derived from an EMBL/GenBank/DDBJ whole genome shotgun (WGS) entry which is preliminary data.</text>
</comment>
<evidence type="ECO:0000313" key="4">
    <source>
        <dbReference type="EMBL" id="NOJ76222.1"/>
    </source>
</evidence>
<dbReference type="Gene3D" id="2.60.120.560">
    <property type="entry name" value="Exo-inulinase, domain 1"/>
    <property type="match status" value="1"/>
</dbReference>
<evidence type="ECO:0000256" key="1">
    <source>
        <dbReference type="ARBA" id="ARBA00022729"/>
    </source>
</evidence>
<dbReference type="EMBL" id="JABFOQ010000026">
    <property type="protein sequence ID" value="NOJ76222.1"/>
    <property type="molecule type" value="Genomic_DNA"/>
</dbReference>
<name>A0ABX1WNF2_9FLAO</name>
<accession>A0ABX1WNF2</accession>
<proteinExistence type="predicted"/>
<dbReference type="RefSeq" id="WP_171623516.1">
    <property type="nucleotide sequence ID" value="NZ_CP053698.1"/>
</dbReference>
<feature type="chain" id="PRO_5047347452" evidence="2">
    <location>
        <begin position="18"/>
        <end position="307"/>
    </location>
</feature>
<feature type="domain" description="Secretion system C-terminal sorting" evidence="3">
    <location>
        <begin position="236"/>
        <end position="305"/>
    </location>
</feature>
<dbReference type="Pfam" id="PF18962">
    <property type="entry name" value="Por_Secre_tail"/>
    <property type="match status" value="1"/>
</dbReference>
<keyword evidence="1 2" id="KW-0732">Signal</keyword>
<dbReference type="NCBIfam" id="TIGR04183">
    <property type="entry name" value="Por_Secre_tail"/>
    <property type="match status" value="1"/>
</dbReference>
<gene>
    <name evidence="4" type="ORF">HMH06_10335</name>
</gene>
<dbReference type="Proteomes" id="UP000580344">
    <property type="component" value="Unassembled WGS sequence"/>
</dbReference>
<keyword evidence="5" id="KW-1185">Reference proteome</keyword>
<evidence type="ECO:0000259" key="3">
    <source>
        <dbReference type="Pfam" id="PF18962"/>
    </source>
</evidence>